<proteinExistence type="predicted"/>
<reference evidence="1 2" key="1">
    <citation type="submission" date="2024-06" db="EMBL/GenBank/DDBJ databases">
        <title>The draft genome of Grus japonensis, version 3.</title>
        <authorList>
            <person name="Nabeshima K."/>
            <person name="Suzuki S."/>
            <person name="Onuma M."/>
        </authorList>
    </citation>
    <scope>NUCLEOTIDE SEQUENCE [LARGE SCALE GENOMIC DNA]</scope>
    <source>
        <strain evidence="1 2">451A</strain>
    </source>
</reference>
<keyword evidence="2" id="KW-1185">Reference proteome</keyword>
<evidence type="ECO:0000313" key="2">
    <source>
        <dbReference type="Proteomes" id="UP001623348"/>
    </source>
</evidence>
<dbReference type="Proteomes" id="UP001623348">
    <property type="component" value="Unassembled WGS sequence"/>
</dbReference>
<name>A0ABC9WHN9_GRUJA</name>
<comment type="caution">
    <text evidence="1">The sequence shown here is derived from an EMBL/GenBank/DDBJ whole genome shotgun (WGS) entry which is preliminary data.</text>
</comment>
<protein>
    <submittedName>
        <fullName evidence="1">Voltage-dependent L-type calcium channel subunit beta-2</fullName>
    </submittedName>
</protein>
<organism evidence="1 2">
    <name type="scientific">Grus japonensis</name>
    <name type="common">Japanese crane</name>
    <name type="synonym">Red-crowned crane</name>
    <dbReference type="NCBI Taxonomy" id="30415"/>
    <lineage>
        <taxon>Eukaryota</taxon>
        <taxon>Metazoa</taxon>
        <taxon>Chordata</taxon>
        <taxon>Craniata</taxon>
        <taxon>Vertebrata</taxon>
        <taxon>Euteleostomi</taxon>
        <taxon>Archelosauria</taxon>
        <taxon>Archosauria</taxon>
        <taxon>Dinosauria</taxon>
        <taxon>Saurischia</taxon>
        <taxon>Theropoda</taxon>
        <taxon>Coelurosauria</taxon>
        <taxon>Aves</taxon>
        <taxon>Neognathae</taxon>
        <taxon>Neoaves</taxon>
        <taxon>Gruiformes</taxon>
        <taxon>Gruidae</taxon>
        <taxon>Grus</taxon>
    </lineage>
</organism>
<dbReference type="AlphaFoldDB" id="A0ABC9WHN9"/>
<sequence>MVQSDMSKSPPSPAQEVQMELLDNPLPAAAAAAQDFAFAKLRISFNLAVHHGRYLGSCLSIDFGQTCHHLAEE</sequence>
<gene>
    <name evidence="1" type="ORF">GRJ2_000940100</name>
</gene>
<accession>A0ABC9WHN9</accession>
<evidence type="ECO:0000313" key="1">
    <source>
        <dbReference type="EMBL" id="GAB0184748.1"/>
    </source>
</evidence>
<dbReference type="EMBL" id="BAAFJT010000002">
    <property type="protein sequence ID" value="GAB0184748.1"/>
    <property type="molecule type" value="Genomic_DNA"/>
</dbReference>